<dbReference type="GO" id="GO:0000139">
    <property type="term" value="C:Golgi membrane"/>
    <property type="evidence" value="ECO:0007669"/>
    <property type="project" value="UniProtKB-SubCell"/>
</dbReference>
<dbReference type="GO" id="GO:0008194">
    <property type="term" value="F:UDP-glycosyltransferase activity"/>
    <property type="evidence" value="ECO:0007669"/>
    <property type="project" value="TreeGrafter"/>
</dbReference>
<dbReference type="EMBL" id="NEDP02002306">
    <property type="protein sequence ID" value="OWF51243.1"/>
    <property type="molecule type" value="Genomic_DNA"/>
</dbReference>
<dbReference type="AlphaFoldDB" id="A0A210QR96"/>
<evidence type="ECO:0000256" key="6">
    <source>
        <dbReference type="ARBA" id="ARBA00022968"/>
    </source>
</evidence>
<evidence type="ECO:0000256" key="2">
    <source>
        <dbReference type="ARBA" id="ARBA00008661"/>
    </source>
</evidence>
<keyword evidence="8 11" id="KW-0333">Golgi apparatus</keyword>
<evidence type="ECO:0000256" key="7">
    <source>
        <dbReference type="ARBA" id="ARBA00022989"/>
    </source>
</evidence>
<keyword evidence="7 11" id="KW-1133">Transmembrane helix</keyword>
<proteinExistence type="inferred from homology"/>
<dbReference type="GO" id="GO:0006493">
    <property type="term" value="P:protein O-linked glycosylation"/>
    <property type="evidence" value="ECO:0007669"/>
    <property type="project" value="TreeGrafter"/>
</dbReference>
<evidence type="ECO:0000256" key="4">
    <source>
        <dbReference type="ARBA" id="ARBA00022679"/>
    </source>
</evidence>
<evidence type="ECO:0000256" key="9">
    <source>
        <dbReference type="ARBA" id="ARBA00023136"/>
    </source>
</evidence>
<protein>
    <recommendedName>
        <fullName evidence="11">Hexosyltransferase</fullName>
        <ecNumber evidence="11">2.4.1.-</ecNumber>
    </recommendedName>
</protein>
<keyword evidence="5 11" id="KW-0812">Transmembrane</keyword>
<evidence type="ECO:0000256" key="11">
    <source>
        <dbReference type="RuleBase" id="RU363063"/>
    </source>
</evidence>
<evidence type="ECO:0000256" key="8">
    <source>
        <dbReference type="ARBA" id="ARBA00023034"/>
    </source>
</evidence>
<evidence type="ECO:0000256" key="3">
    <source>
        <dbReference type="ARBA" id="ARBA00022676"/>
    </source>
</evidence>
<dbReference type="Pfam" id="PF01762">
    <property type="entry name" value="Galactosyl_T"/>
    <property type="match status" value="1"/>
</dbReference>
<keyword evidence="6 11" id="KW-0735">Signal-anchor</keyword>
<evidence type="ECO:0000256" key="10">
    <source>
        <dbReference type="ARBA" id="ARBA00023180"/>
    </source>
</evidence>
<reference evidence="12 13" key="1">
    <citation type="journal article" date="2017" name="Nat. Ecol. Evol.">
        <title>Scallop genome provides insights into evolution of bilaterian karyotype and development.</title>
        <authorList>
            <person name="Wang S."/>
            <person name="Zhang J."/>
            <person name="Jiao W."/>
            <person name="Li J."/>
            <person name="Xun X."/>
            <person name="Sun Y."/>
            <person name="Guo X."/>
            <person name="Huan P."/>
            <person name="Dong B."/>
            <person name="Zhang L."/>
            <person name="Hu X."/>
            <person name="Sun X."/>
            <person name="Wang J."/>
            <person name="Zhao C."/>
            <person name="Wang Y."/>
            <person name="Wang D."/>
            <person name="Huang X."/>
            <person name="Wang R."/>
            <person name="Lv J."/>
            <person name="Li Y."/>
            <person name="Zhang Z."/>
            <person name="Liu B."/>
            <person name="Lu W."/>
            <person name="Hui Y."/>
            <person name="Liang J."/>
            <person name="Zhou Z."/>
            <person name="Hou R."/>
            <person name="Li X."/>
            <person name="Liu Y."/>
            <person name="Li H."/>
            <person name="Ning X."/>
            <person name="Lin Y."/>
            <person name="Zhao L."/>
            <person name="Xing Q."/>
            <person name="Dou J."/>
            <person name="Li Y."/>
            <person name="Mao J."/>
            <person name="Guo H."/>
            <person name="Dou H."/>
            <person name="Li T."/>
            <person name="Mu C."/>
            <person name="Jiang W."/>
            <person name="Fu Q."/>
            <person name="Fu X."/>
            <person name="Miao Y."/>
            <person name="Liu J."/>
            <person name="Yu Q."/>
            <person name="Li R."/>
            <person name="Liao H."/>
            <person name="Li X."/>
            <person name="Kong Y."/>
            <person name="Jiang Z."/>
            <person name="Chourrout D."/>
            <person name="Li R."/>
            <person name="Bao Z."/>
        </authorList>
    </citation>
    <scope>NUCLEOTIDE SEQUENCE [LARGE SCALE GENOMIC DNA]</scope>
    <source>
        <strain evidence="12 13">PY_sf001</strain>
    </source>
</reference>
<dbReference type="Proteomes" id="UP000242188">
    <property type="component" value="Unassembled WGS sequence"/>
</dbReference>
<dbReference type="InterPro" id="IPR029044">
    <property type="entry name" value="Nucleotide-diphossugar_trans"/>
</dbReference>
<name>A0A210QR96_MIZYE</name>
<dbReference type="EC" id="2.4.1.-" evidence="11"/>
<keyword evidence="4 12" id="KW-0808">Transferase</keyword>
<feature type="transmembrane region" description="Helical" evidence="11">
    <location>
        <begin position="7"/>
        <end position="27"/>
    </location>
</feature>
<dbReference type="PANTHER" id="PTHR11214">
    <property type="entry name" value="BETA-1,3-N-ACETYLGLUCOSAMINYLTRANSFERASE"/>
    <property type="match status" value="1"/>
</dbReference>
<evidence type="ECO:0000256" key="5">
    <source>
        <dbReference type="ARBA" id="ARBA00022692"/>
    </source>
</evidence>
<comment type="similarity">
    <text evidence="2 11">Belongs to the glycosyltransferase 31 family.</text>
</comment>
<keyword evidence="13" id="KW-1185">Reference proteome</keyword>
<comment type="subcellular location">
    <subcellularLocation>
        <location evidence="1 11">Golgi apparatus membrane</location>
        <topology evidence="1 11">Single-pass type II membrane protein</topology>
    </subcellularLocation>
</comment>
<dbReference type="PANTHER" id="PTHR11214:SF349">
    <property type="entry name" value="BETA-1,3-GALACTOSYLTRANSFERASE BRN"/>
    <property type="match status" value="1"/>
</dbReference>
<accession>A0A210QR96</accession>
<dbReference type="InterPro" id="IPR002659">
    <property type="entry name" value="Glyco_trans_31"/>
</dbReference>
<keyword evidence="9 11" id="KW-0472">Membrane</keyword>
<keyword evidence="10" id="KW-0325">Glycoprotein</keyword>
<evidence type="ECO:0000313" key="13">
    <source>
        <dbReference type="Proteomes" id="UP000242188"/>
    </source>
</evidence>
<comment type="caution">
    <text evidence="12">The sequence shown here is derived from an EMBL/GenBank/DDBJ whole genome shotgun (WGS) entry which is preliminary data.</text>
</comment>
<organism evidence="12 13">
    <name type="scientific">Mizuhopecten yessoensis</name>
    <name type="common">Japanese scallop</name>
    <name type="synonym">Patinopecten yessoensis</name>
    <dbReference type="NCBI Taxonomy" id="6573"/>
    <lineage>
        <taxon>Eukaryota</taxon>
        <taxon>Metazoa</taxon>
        <taxon>Spiralia</taxon>
        <taxon>Lophotrochozoa</taxon>
        <taxon>Mollusca</taxon>
        <taxon>Bivalvia</taxon>
        <taxon>Autobranchia</taxon>
        <taxon>Pteriomorphia</taxon>
        <taxon>Pectinida</taxon>
        <taxon>Pectinoidea</taxon>
        <taxon>Pectinidae</taxon>
        <taxon>Mizuhopecten</taxon>
    </lineage>
</organism>
<dbReference type="GO" id="GO:0016758">
    <property type="term" value="F:hexosyltransferase activity"/>
    <property type="evidence" value="ECO:0007669"/>
    <property type="project" value="InterPro"/>
</dbReference>
<dbReference type="OrthoDB" id="2139606at2759"/>
<dbReference type="SUPFAM" id="SSF53448">
    <property type="entry name" value="Nucleotide-diphospho-sugar transferases"/>
    <property type="match status" value="1"/>
</dbReference>
<evidence type="ECO:0000256" key="1">
    <source>
        <dbReference type="ARBA" id="ARBA00004323"/>
    </source>
</evidence>
<sequence>MASFIKVLRQLLILVLVLASGMLVWNFDRLTTSRKYQHYRKALSWKLTNDTKSNLTDVQYLKIDTGNWSAFPYPLNVDMVELVRKLKSNIPVEHKPLFVYQYNFKHYRIDKCVDGSPFFIFLIKSAVNNVKNRVAIRETWSHSSLMEKYNSVRLFLVGTPDTQLKRSAVEEENDLHKDIIIMSFRDSYHNNTLKTIGAIHWTVQHCNRSKFVVFVDDDMLVSTTRLVTFLKNEANLSTFFGGYISKHRAVRNKKSKWYVSQKDYPHVSYPPMPSGGFMITTMNFVIDLHIASQFTKRFILDDCYLGILAYKLHVKPVYIRSVYVVPIHNSSRLFNTKLIAAHGYNPPSLKSAWKALQIKFHP</sequence>
<keyword evidence="3 11" id="KW-0328">Glycosyltransferase</keyword>
<gene>
    <name evidence="12" type="ORF">KP79_PYT11189</name>
</gene>
<dbReference type="FunFam" id="3.90.550.50:FF:000001">
    <property type="entry name" value="Hexosyltransferase"/>
    <property type="match status" value="1"/>
</dbReference>
<evidence type="ECO:0000313" key="12">
    <source>
        <dbReference type="EMBL" id="OWF51243.1"/>
    </source>
</evidence>
<dbReference type="Gene3D" id="3.90.550.50">
    <property type="match status" value="1"/>
</dbReference>